<keyword evidence="17" id="KW-1185">Reference proteome</keyword>
<evidence type="ECO:0000256" key="14">
    <source>
        <dbReference type="SAM" id="Phobius"/>
    </source>
</evidence>
<evidence type="ECO:0000256" key="2">
    <source>
        <dbReference type="ARBA" id="ARBA00008337"/>
    </source>
</evidence>
<keyword evidence="5" id="KW-0752">Steroid biosynthesis</keyword>
<evidence type="ECO:0000256" key="8">
    <source>
        <dbReference type="ARBA" id="ARBA00023098"/>
    </source>
</evidence>
<dbReference type="InterPro" id="IPR033118">
    <property type="entry name" value="EXPERA"/>
</dbReference>
<keyword evidence="12" id="KW-0413">Isomerase</keyword>
<evidence type="ECO:0000256" key="7">
    <source>
        <dbReference type="ARBA" id="ARBA00023011"/>
    </source>
</evidence>
<evidence type="ECO:0000259" key="15">
    <source>
        <dbReference type="PROSITE" id="PS51751"/>
    </source>
</evidence>
<keyword evidence="9 13" id="KW-0472">Membrane</keyword>
<evidence type="ECO:0000256" key="13">
    <source>
        <dbReference type="PROSITE-ProRule" id="PRU01087"/>
    </source>
</evidence>
<evidence type="ECO:0000256" key="1">
    <source>
        <dbReference type="ARBA" id="ARBA00004141"/>
    </source>
</evidence>
<evidence type="ECO:0000256" key="6">
    <source>
        <dbReference type="ARBA" id="ARBA00022989"/>
    </source>
</evidence>
<feature type="domain" description="EXPERA" evidence="15">
    <location>
        <begin position="63"/>
        <end position="186"/>
    </location>
</feature>
<evidence type="ECO:0000256" key="10">
    <source>
        <dbReference type="ARBA" id="ARBA00023166"/>
    </source>
</evidence>
<dbReference type="AlphaFoldDB" id="A0A3D8QFI7"/>
<evidence type="ECO:0000313" key="16">
    <source>
        <dbReference type="EMBL" id="RDW60592.1"/>
    </source>
</evidence>
<keyword evidence="10" id="KW-1207">Sterol metabolism</keyword>
<keyword evidence="3" id="KW-0444">Lipid biosynthesis</keyword>
<comment type="subcellular location">
    <subcellularLocation>
        <location evidence="1">Membrane</location>
        <topology evidence="1">Multi-pass membrane protein</topology>
    </subcellularLocation>
</comment>
<dbReference type="GO" id="GO:0000247">
    <property type="term" value="F:C-8 sterol isomerase activity"/>
    <property type="evidence" value="ECO:0007669"/>
    <property type="project" value="TreeGrafter"/>
</dbReference>
<dbReference type="Proteomes" id="UP000256645">
    <property type="component" value="Unassembled WGS sequence"/>
</dbReference>
<keyword evidence="8" id="KW-0443">Lipid metabolism</keyword>
<feature type="transmembrane region" description="Helical" evidence="14">
    <location>
        <begin position="165"/>
        <end position="186"/>
    </location>
</feature>
<keyword evidence="6 13" id="KW-1133">Transmembrane helix</keyword>
<dbReference type="InterPro" id="IPR007905">
    <property type="entry name" value="EBP"/>
</dbReference>
<comment type="caution">
    <text evidence="16">The sequence shown here is derived from an EMBL/GenBank/DDBJ whole genome shotgun (WGS) entry which is preliminary data.</text>
</comment>
<dbReference type="Pfam" id="PF05241">
    <property type="entry name" value="EBP"/>
    <property type="match status" value="1"/>
</dbReference>
<proteinExistence type="inferred from homology"/>
<dbReference type="GO" id="GO:0016126">
    <property type="term" value="P:sterol biosynthetic process"/>
    <property type="evidence" value="ECO:0007669"/>
    <property type="project" value="UniProtKB-KW"/>
</dbReference>
<dbReference type="PROSITE" id="PS51751">
    <property type="entry name" value="EXPERA"/>
    <property type="match status" value="1"/>
</dbReference>
<evidence type="ECO:0000256" key="11">
    <source>
        <dbReference type="ARBA" id="ARBA00023221"/>
    </source>
</evidence>
<feature type="transmembrane region" description="Helical" evidence="14">
    <location>
        <begin position="68"/>
        <end position="87"/>
    </location>
</feature>
<name>A0A3D8QFI7_9HELO</name>
<dbReference type="EMBL" id="PDLM01000015">
    <property type="protein sequence ID" value="RDW60592.1"/>
    <property type="molecule type" value="Genomic_DNA"/>
</dbReference>
<dbReference type="GO" id="GO:0047750">
    <property type="term" value="F:cholestenol delta-isomerase activity"/>
    <property type="evidence" value="ECO:0007669"/>
    <property type="project" value="InterPro"/>
</dbReference>
<evidence type="ECO:0000256" key="12">
    <source>
        <dbReference type="ARBA" id="ARBA00023235"/>
    </source>
</evidence>
<evidence type="ECO:0000256" key="9">
    <source>
        <dbReference type="ARBA" id="ARBA00023136"/>
    </source>
</evidence>
<dbReference type="STRING" id="1849047.A0A3D8QFI7"/>
<keyword evidence="11" id="KW-0753">Steroid metabolism</keyword>
<evidence type="ECO:0000256" key="5">
    <source>
        <dbReference type="ARBA" id="ARBA00022955"/>
    </source>
</evidence>
<evidence type="ECO:0000256" key="4">
    <source>
        <dbReference type="ARBA" id="ARBA00022692"/>
    </source>
</evidence>
<evidence type="ECO:0000256" key="3">
    <source>
        <dbReference type="ARBA" id="ARBA00022516"/>
    </source>
</evidence>
<accession>A0A3D8QFI7</accession>
<organism evidence="16 17">
    <name type="scientific">Coleophoma cylindrospora</name>
    <dbReference type="NCBI Taxonomy" id="1849047"/>
    <lineage>
        <taxon>Eukaryota</taxon>
        <taxon>Fungi</taxon>
        <taxon>Dikarya</taxon>
        <taxon>Ascomycota</taxon>
        <taxon>Pezizomycotina</taxon>
        <taxon>Leotiomycetes</taxon>
        <taxon>Helotiales</taxon>
        <taxon>Dermateaceae</taxon>
        <taxon>Coleophoma</taxon>
    </lineage>
</organism>
<dbReference type="GO" id="GO:0005783">
    <property type="term" value="C:endoplasmic reticulum"/>
    <property type="evidence" value="ECO:0007669"/>
    <property type="project" value="TreeGrafter"/>
</dbReference>
<keyword evidence="7" id="KW-0756">Sterol biosynthesis</keyword>
<dbReference type="PANTHER" id="PTHR14207:SF0">
    <property type="entry name" value="3-BETA-HYDROXYSTEROID-DELTA(8),DELTA(7)-ISOMERASE"/>
    <property type="match status" value="1"/>
</dbReference>
<dbReference type="GO" id="GO:0004769">
    <property type="term" value="F:steroid Delta-isomerase activity"/>
    <property type="evidence" value="ECO:0007669"/>
    <property type="project" value="TreeGrafter"/>
</dbReference>
<dbReference type="GO" id="GO:0016020">
    <property type="term" value="C:membrane"/>
    <property type="evidence" value="ECO:0007669"/>
    <property type="project" value="UniProtKB-SubCell"/>
</dbReference>
<evidence type="ECO:0000313" key="17">
    <source>
        <dbReference type="Proteomes" id="UP000256645"/>
    </source>
</evidence>
<sequence>MNNEPLLSMKEHPYYPPGLLLPAFISNDIPVPILVTSFAIATLFIFWFTSILARSVRPRIGNGQKWTAIWFMLCGCIHLFFEGYFALNNAQIPSRTHLFGQLWKEYAKSDRRYMTRDSFVVYNPLRYSLQLITSVGQLYGDILYYATFFFDETVYGEVYCRPEGFYFWVYYIMLNGFWIVIPSWVIGNTIIEITTAFQVAKGVNEKARSK</sequence>
<dbReference type="OrthoDB" id="58557at2759"/>
<keyword evidence="4 13" id="KW-0812">Transmembrane</keyword>
<protein>
    <recommendedName>
        <fullName evidence="15">EXPERA domain-containing protein</fullName>
    </recommendedName>
</protein>
<dbReference type="PANTHER" id="PTHR14207">
    <property type="entry name" value="STEROL ISOMERASE"/>
    <property type="match status" value="1"/>
</dbReference>
<feature type="transmembrane region" description="Helical" evidence="14">
    <location>
        <begin position="29"/>
        <end position="48"/>
    </location>
</feature>
<comment type="similarity">
    <text evidence="2">Belongs to the EBP family.</text>
</comment>
<reference evidence="16 17" key="1">
    <citation type="journal article" date="2018" name="IMA Fungus">
        <title>IMA Genome-F 9: Draft genome sequence of Annulohypoxylon stygium, Aspergillus mulundensis, Berkeleyomyces basicola (syn. Thielaviopsis basicola), Ceratocystis smalleyi, two Cercospora beticola strains, Coleophoma cylindrospora, Fusarium fracticaudum, Phialophora cf. hyalina, and Morchella septimelata.</title>
        <authorList>
            <person name="Wingfield B.D."/>
            <person name="Bills G.F."/>
            <person name="Dong Y."/>
            <person name="Huang W."/>
            <person name="Nel W.J."/>
            <person name="Swalarsk-Parry B.S."/>
            <person name="Vaghefi N."/>
            <person name="Wilken P.M."/>
            <person name="An Z."/>
            <person name="de Beer Z.W."/>
            <person name="De Vos L."/>
            <person name="Chen L."/>
            <person name="Duong T.A."/>
            <person name="Gao Y."/>
            <person name="Hammerbacher A."/>
            <person name="Kikkert J.R."/>
            <person name="Li Y."/>
            <person name="Li H."/>
            <person name="Li K."/>
            <person name="Li Q."/>
            <person name="Liu X."/>
            <person name="Ma X."/>
            <person name="Naidoo K."/>
            <person name="Pethybridge S.J."/>
            <person name="Sun J."/>
            <person name="Steenkamp E.T."/>
            <person name="van der Nest M.A."/>
            <person name="van Wyk S."/>
            <person name="Wingfield M.J."/>
            <person name="Xiong C."/>
            <person name="Yue Q."/>
            <person name="Zhang X."/>
        </authorList>
    </citation>
    <scope>NUCLEOTIDE SEQUENCE [LARGE SCALE GENOMIC DNA]</scope>
    <source>
        <strain evidence="16 17">BP6252</strain>
    </source>
</reference>
<gene>
    <name evidence="16" type="ORF">BP6252_11975</name>
</gene>